<dbReference type="Proteomes" id="UP001597119">
    <property type="component" value="Unassembled WGS sequence"/>
</dbReference>
<dbReference type="InterPro" id="IPR010624">
    <property type="entry name" value="KaiC_dom"/>
</dbReference>
<keyword evidence="9" id="KW-1185">Reference proteome</keyword>
<organism evidence="8 9">
    <name type="scientific">Halorientalis brevis</name>
    <dbReference type="NCBI Taxonomy" id="1126241"/>
    <lineage>
        <taxon>Archaea</taxon>
        <taxon>Methanobacteriati</taxon>
        <taxon>Methanobacteriota</taxon>
        <taxon>Stenosarchaea group</taxon>
        <taxon>Halobacteria</taxon>
        <taxon>Halobacteriales</taxon>
        <taxon>Haloarculaceae</taxon>
        <taxon>Halorientalis</taxon>
    </lineage>
</organism>
<dbReference type="RefSeq" id="WP_247381607.1">
    <property type="nucleotide sequence ID" value="NZ_JALLGV010000011.1"/>
</dbReference>
<evidence type="ECO:0000313" key="8">
    <source>
        <dbReference type="EMBL" id="MFD1588220.1"/>
    </source>
</evidence>
<dbReference type="PIRSF" id="PIRSF039117">
    <property type="entry name" value="KaiC"/>
    <property type="match status" value="1"/>
</dbReference>
<dbReference type="InterPro" id="IPR027417">
    <property type="entry name" value="P-loop_NTPase"/>
</dbReference>
<reference evidence="8 9" key="1">
    <citation type="journal article" date="2019" name="Int. J. Syst. Evol. Microbiol.">
        <title>The Global Catalogue of Microorganisms (GCM) 10K type strain sequencing project: providing services to taxonomists for standard genome sequencing and annotation.</title>
        <authorList>
            <consortium name="The Broad Institute Genomics Platform"/>
            <consortium name="The Broad Institute Genome Sequencing Center for Infectious Disease"/>
            <person name="Wu L."/>
            <person name="Ma J."/>
        </authorList>
    </citation>
    <scope>NUCLEOTIDE SEQUENCE [LARGE SCALE GENOMIC DNA]</scope>
    <source>
        <strain evidence="8 9">CGMCC 1.12125</strain>
    </source>
</reference>
<dbReference type="SUPFAM" id="SSF52540">
    <property type="entry name" value="P-loop containing nucleoside triphosphate hydrolases"/>
    <property type="match status" value="2"/>
</dbReference>
<dbReference type="GO" id="GO:0004674">
    <property type="term" value="F:protein serine/threonine kinase activity"/>
    <property type="evidence" value="ECO:0007669"/>
    <property type="project" value="UniProtKB-EC"/>
</dbReference>
<dbReference type="AlphaFoldDB" id="A0ABD6CF67"/>
<name>A0ABD6CF67_9EURY</name>
<dbReference type="EC" id="2.7.11.1" evidence="1"/>
<evidence type="ECO:0000256" key="3">
    <source>
        <dbReference type="ARBA" id="ARBA00022679"/>
    </source>
</evidence>
<sequence length="486" mass="52711">MNKDLQQIGSGVAGLDDLLRGGFAAGRMYLTIGPPGSGKTLLGMHFLEQGLENSETTLLIHGEESQPEIATSAAAVDIDIDGTEFLDIGPKSSIFIEDRTYDLVAPSEIERDRYTPEIHEAVSEIDPDRVVIDPITQLRYVEANDAQFRRQLLSFMRFLKGEGITVLATATATPDREYESELRSLSDGIVELTQGEGGRRIEVTKHRTIGQIEGSHGMEIRDAGIEVFPALVPKQHEQSIGDSQISAGIDELDRLLGGGIERNTVTFITGPSGVGKTTLGGQILAEVAQSGTAALYLFEESIETFTHRSEAIGIPVAQLRQEGRLVIRSVEPLARSAEEFASLVRRDVEQEGVETVMVDGTDGYTMAIQGEREPLIAKLHSLSRYLTNNGVTMLVTDTTPEITGVSTATSFNANYIADNIVVLSYIEMDSALHKVIGVLKKRAGRFEQTLREFKLTDDGIQVGDPLTNVTGILQGTPSIAETPDGK</sequence>
<keyword evidence="5" id="KW-0418">Kinase</keyword>
<gene>
    <name evidence="8" type="ORF">ACFR9U_14655</name>
</gene>
<dbReference type="PANTHER" id="PTHR42926">
    <property type="match status" value="1"/>
</dbReference>
<proteinExistence type="predicted"/>
<evidence type="ECO:0000256" key="6">
    <source>
        <dbReference type="ARBA" id="ARBA00022801"/>
    </source>
</evidence>
<feature type="domain" description="KaiC" evidence="7">
    <location>
        <begin position="6"/>
        <end position="241"/>
    </location>
</feature>
<feature type="domain" description="KaiC" evidence="7">
    <location>
        <begin position="243"/>
        <end position="476"/>
    </location>
</feature>
<keyword evidence="2" id="KW-0597">Phosphoprotein</keyword>
<dbReference type="InterPro" id="IPR030665">
    <property type="entry name" value="KaiC"/>
</dbReference>
<keyword evidence="3" id="KW-0808">Transferase</keyword>
<dbReference type="PANTHER" id="PTHR42926:SF1">
    <property type="entry name" value="CIRCADIAN CLOCK OSCILLATOR PROTEIN KAIC 1"/>
    <property type="match status" value="1"/>
</dbReference>
<dbReference type="PROSITE" id="PS51146">
    <property type="entry name" value="KAIC"/>
    <property type="match status" value="2"/>
</dbReference>
<dbReference type="GO" id="GO:0016787">
    <property type="term" value="F:hydrolase activity"/>
    <property type="evidence" value="ECO:0007669"/>
    <property type="project" value="UniProtKB-KW"/>
</dbReference>
<evidence type="ECO:0000313" key="9">
    <source>
        <dbReference type="Proteomes" id="UP001597119"/>
    </source>
</evidence>
<dbReference type="SMART" id="SM00382">
    <property type="entry name" value="AAA"/>
    <property type="match status" value="2"/>
</dbReference>
<dbReference type="Gene3D" id="3.40.50.300">
    <property type="entry name" value="P-loop containing nucleotide triphosphate hydrolases"/>
    <property type="match status" value="2"/>
</dbReference>
<evidence type="ECO:0000256" key="5">
    <source>
        <dbReference type="ARBA" id="ARBA00022777"/>
    </source>
</evidence>
<comment type="caution">
    <text evidence="8">The sequence shown here is derived from an EMBL/GenBank/DDBJ whole genome shotgun (WGS) entry which is preliminary data.</text>
</comment>
<accession>A0ABD6CF67</accession>
<keyword evidence="4" id="KW-0677">Repeat</keyword>
<keyword evidence="6" id="KW-0378">Hydrolase</keyword>
<dbReference type="Pfam" id="PF06745">
    <property type="entry name" value="ATPase"/>
    <property type="match status" value="2"/>
</dbReference>
<evidence type="ECO:0000256" key="1">
    <source>
        <dbReference type="ARBA" id="ARBA00012513"/>
    </source>
</evidence>
<protein>
    <recommendedName>
        <fullName evidence="1">non-specific serine/threonine protein kinase</fullName>
        <ecNumber evidence="1">2.7.11.1</ecNumber>
    </recommendedName>
</protein>
<dbReference type="EMBL" id="JBHUDJ010000009">
    <property type="protein sequence ID" value="MFD1588220.1"/>
    <property type="molecule type" value="Genomic_DNA"/>
</dbReference>
<dbReference type="InterPro" id="IPR003593">
    <property type="entry name" value="AAA+_ATPase"/>
</dbReference>
<evidence type="ECO:0000259" key="7">
    <source>
        <dbReference type="PROSITE" id="PS51146"/>
    </source>
</evidence>
<evidence type="ECO:0000256" key="4">
    <source>
        <dbReference type="ARBA" id="ARBA00022737"/>
    </source>
</evidence>
<dbReference type="InterPro" id="IPR014774">
    <property type="entry name" value="KaiC-like_dom"/>
</dbReference>
<dbReference type="InterPro" id="IPR051347">
    <property type="entry name" value="Circadian_clock_KaiC-rel"/>
</dbReference>
<evidence type="ECO:0000256" key="2">
    <source>
        <dbReference type="ARBA" id="ARBA00022553"/>
    </source>
</evidence>